<protein>
    <recommendedName>
        <fullName evidence="4">Ankyrin repeat domain-containing protein 54</fullName>
    </recommendedName>
</protein>
<dbReference type="InterPro" id="IPR036770">
    <property type="entry name" value="Ankyrin_rpt-contain_sf"/>
</dbReference>
<evidence type="ECO:0000313" key="7">
    <source>
        <dbReference type="Proteomes" id="UP000001542"/>
    </source>
</evidence>
<dbReference type="VEuPathDB" id="TrichDB:TVAG_200600"/>
<keyword evidence="1" id="KW-0677">Repeat</keyword>
<evidence type="ECO:0000256" key="2">
    <source>
        <dbReference type="ARBA" id="ARBA00023043"/>
    </source>
</evidence>
<dbReference type="eggNOG" id="KOG0504">
    <property type="taxonomic scope" value="Eukaryota"/>
</dbReference>
<evidence type="ECO:0000256" key="5">
    <source>
        <dbReference type="PROSITE-ProRule" id="PRU00023"/>
    </source>
</evidence>
<dbReference type="InParanoid" id="A2DZM8"/>
<accession>A2DZM8</accession>
<gene>
    <name evidence="6" type="ORF">TVAG_351440</name>
</gene>
<dbReference type="AlphaFoldDB" id="A2DZM8"/>
<dbReference type="SUPFAM" id="SSF48403">
    <property type="entry name" value="Ankyrin repeat"/>
    <property type="match status" value="1"/>
</dbReference>
<evidence type="ECO:0000256" key="4">
    <source>
        <dbReference type="ARBA" id="ARBA00039237"/>
    </source>
</evidence>
<reference evidence="6" key="1">
    <citation type="submission" date="2006-10" db="EMBL/GenBank/DDBJ databases">
        <authorList>
            <person name="Amadeo P."/>
            <person name="Zhao Q."/>
            <person name="Wortman J."/>
            <person name="Fraser-Liggett C."/>
            <person name="Carlton J."/>
        </authorList>
    </citation>
    <scope>NUCLEOTIDE SEQUENCE</scope>
    <source>
        <strain evidence="6">G3</strain>
    </source>
</reference>
<feature type="repeat" description="ANK" evidence="5">
    <location>
        <begin position="80"/>
        <end position="114"/>
    </location>
</feature>
<dbReference type="PANTHER" id="PTHR24197:SF44">
    <property type="entry name" value="ANKYRIN REPEAT DOMAIN-CONTAINING PROTEIN 54"/>
    <property type="match status" value="1"/>
</dbReference>
<dbReference type="RefSeq" id="XP_001326319.1">
    <property type="nucleotide sequence ID" value="XM_001326284.1"/>
</dbReference>
<proteinExistence type="predicted"/>
<reference evidence="6" key="2">
    <citation type="journal article" date="2007" name="Science">
        <title>Draft genome sequence of the sexually transmitted pathogen Trichomonas vaginalis.</title>
        <authorList>
            <person name="Carlton J.M."/>
            <person name="Hirt R.P."/>
            <person name="Silva J.C."/>
            <person name="Delcher A.L."/>
            <person name="Schatz M."/>
            <person name="Zhao Q."/>
            <person name="Wortman J.R."/>
            <person name="Bidwell S.L."/>
            <person name="Alsmark U.C.M."/>
            <person name="Besteiro S."/>
            <person name="Sicheritz-Ponten T."/>
            <person name="Noel C.J."/>
            <person name="Dacks J.B."/>
            <person name="Foster P.G."/>
            <person name="Simillion C."/>
            <person name="Van de Peer Y."/>
            <person name="Miranda-Saavedra D."/>
            <person name="Barton G.J."/>
            <person name="Westrop G.D."/>
            <person name="Mueller S."/>
            <person name="Dessi D."/>
            <person name="Fiori P.L."/>
            <person name="Ren Q."/>
            <person name="Paulsen I."/>
            <person name="Zhang H."/>
            <person name="Bastida-Corcuera F.D."/>
            <person name="Simoes-Barbosa A."/>
            <person name="Brown M.T."/>
            <person name="Hayes R.D."/>
            <person name="Mukherjee M."/>
            <person name="Okumura C.Y."/>
            <person name="Schneider R."/>
            <person name="Smith A.J."/>
            <person name="Vanacova S."/>
            <person name="Villalvazo M."/>
            <person name="Haas B.J."/>
            <person name="Pertea M."/>
            <person name="Feldblyum T.V."/>
            <person name="Utterback T.R."/>
            <person name="Shu C.L."/>
            <person name="Osoegawa K."/>
            <person name="de Jong P.J."/>
            <person name="Hrdy I."/>
            <person name="Horvathova L."/>
            <person name="Zubacova Z."/>
            <person name="Dolezal P."/>
            <person name="Malik S.B."/>
            <person name="Logsdon J.M. Jr."/>
            <person name="Henze K."/>
            <person name="Gupta A."/>
            <person name="Wang C.C."/>
            <person name="Dunne R.L."/>
            <person name="Upcroft J.A."/>
            <person name="Upcroft P."/>
            <person name="White O."/>
            <person name="Salzberg S.L."/>
            <person name="Tang P."/>
            <person name="Chiu C.-H."/>
            <person name="Lee Y.-S."/>
            <person name="Embley T.M."/>
            <person name="Coombs G.H."/>
            <person name="Mottram J.C."/>
            <person name="Tachezy J."/>
            <person name="Fraser-Liggett C.M."/>
            <person name="Johnson P.J."/>
        </authorList>
    </citation>
    <scope>NUCLEOTIDE SEQUENCE [LARGE SCALE GENOMIC DNA]</scope>
    <source>
        <strain evidence="6">G3</strain>
    </source>
</reference>
<dbReference type="KEGG" id="tva:4772084"/>
<dbReference type="VEuPathDB" id="TrichDB:TVAGG3_0260930"/>
<comment type="function">
    <text evidence="3">Plays an important role in regulating intracellular signaling events associated with erythroid terminal differentiation.</text>
</comment>
<keyword evidence="7" id="KW-1185">Reference proteome</keyword>
<dbReference type="PANTHER" id="PTHR24197">
    <property type="entry name" value="ANKYRIN REPEAT DOMAIN-CONTAINING PROTEIN 61"/>
    <property type="match status" value="1"/>
</dbReference>
<dbReference type="InterPro" id="IPR002110">
    <property type="entry name" value="Ankyrin_rpt"/>
</dbReference>
<evidence type="ECO:0000313" key="6">
    <source>
        <dbReference type="EMBL" id="EAY14096.1"/>
    </source>
</evidence>
<keyword evidence="2 5" id="KW-0040">ANK repeat</keyword>
<dbReference type="Gene3D" id="1.25.40.20">
    <property type="entry name" value="Ankyrin repeat-containing domain"/>
    <property type="match status" value="1"/>
</dbReference>
<dbReference type="PROSITE" id="PS50088">
    <property type="entry name" value="ANK_REPEAT"/>
    <property type="match status" value="1"/>
</dbReference>
<sequence>MDKSERQHVIEIISEYFDLKYLDKYEYMYNKGCDLSFIDKDGNSMLSKIEGNVDYSYDICKKAIDLFVKAGCDVNHRDKYGNTPIISSAKNYKTNANCITILLEYGADPNAENLDGFTALHQCRNIYNLKILIDNGADPNKKSKKWSYTTL</sequence>
<evidence type="ECO:0000256" key="1">
    <source>
        <dbReference type="ARBA" id="ARBA00022737"/>
    </source>
</evidence>
<name>A2DZM8_TRIV3</name>
<evidence type="ECO:0000256" key="3">
    <source>
        <dbReference type="ARBA" id="ARBA00037385"/>
    </source>
</evidence>
<dbReference type="EMBL" id="DS113275">
    <property type="protein sequence ID" value="EAY14096.1"/>
    <property type="molecule type" value="Genomic_DNA"/>
</dbReference>
<dbReference type="OrthoDB" id="194358at2759"/>
<organism evidence="6 7">
    <name type="scientific">Trichomonas vaginalis (strain ATCC PRA-98 / G3)</name>
    <dbReference type="NCBI Taxonomy" id="412133"/>
    <lineage>
        <taxon>Eukaryota</taxon>
        <taxon>Metamonada</taxon>
        <taxon>Parabasalia</taxon>
        <taxon>Trichomonadida</taxon>
        <taxon>Trichomonadidae</taxon>
        <taxon>Trichomonas</taxon>
    </lineage>
</organism>
<dbReference type="STRING" id="5722.A2DZM8"/>
<dbReference type="SMART" id="SM00248">
    <property type="entry name" value="ANK"/>
    <property type="match status" value="2"/>
</dbReference>
<dbReference type="Pfam" id="PF12796">
    <property type="entry name" value="Ank_2"/>
    <property type="match status" value="1"/>
</dbReference>
<dbReference type="Proteomes" id="UP000001542">
    <property type="component" value="Unassembled WGS sequence"/>
</dbReference>